<keyword evidence="3" id="KW-1185">Reference proteome</keyword>
<reference evidence="2 3" key="1">
    <citation type="submission" date="2019-02" db="EMBL/GenBank/DDBJ databases">
        <title>Deep-cultivation of Planctomycetes and their phenomic and genomic characterization uncovers novel biology.</title>
        <authorList>
            <person name="Wiegand S."/>
            <person name="Jogler M."/>
            <person name="Boedeker C."/>
            <person name="Pinto D."/>
            <person name="Vollmers J."/>
            <person name="Rivas-Marin E."/>
            <person name="Kohn T."/>
            <person name="Peeters S.H."/>
            <person name="Heuer A."/>
            <person name="Rast P."/>
            <person name="Oberbeckmann S."/>
            <person name="Bunk B."/>
            <person name="Jeske O."/>
            <person name="Meyerdierks A."/>
            <person name="Storesund J.E."/>
            <person name="Kallscheuer N."/>
            <person name="Luecker S."/>
            <person name="Lage O.M."/>
            <person name="Pohl T."/>
            <person name="Merkel B.J."/>
            <person name="Hornburger P."/>
            <person name="Mueller R.-W."/>
            <person name="Bruemmer F."/>
            <person name="Labrenz M."/>
            <person name="Spormann A.M."/>
            <person name="Op den Camp H."/>
            <person name="Overmann J."/>
            <person name="Amann R."/>
            <person name="Jetten M.S.M."/>
            <person name="Mascher T."/>
            <person name="Medema M.H."/>
            <person name="Devos D.P."/>
            <person name="Kaster A.-K."/>
            <person name="Ovreas L."/>
            <person name="Rohde M."/>
            <person name="Galperin M.Y."/>
            <person name="Jogler C."/>
        </authorList>
    </citation>
    <scope>NUCLEOTIDE SEQUENCE [LARGE SCALE GENOMIC DNA]</scope>
    <source>
        <strain evidence="2 3">Mal4</strain>
    </source>
</reference>
<feature type="coiled-coil region" evidence="1">
    <location>
        <begin position="65"/>
        <end position="95"/>
    </location>
</feature>
<name>A0A517ZFG3_9PLAN</name>
<sequence>MARADEKLKASLKAWRKICPEDPTDIEDVGKTQAATDKIERELMTLKVQFRRKADEYEEFSADDVAAHLKEVKAYQKVLREVQSEQTELKKWLAKVRSSPSALPFALVVKGNDKGSLHVFKQENRVDRSAREGKQDITGSKVHNGTCEYTGGKLVFDFEDNARAPWKPLLQKLVNRAGVNMKVALARNSESDEPS</sequence>
<evidence type="ECO:0000313" key="3">
    <source>
        <dbReference type="Proteomes" id="UP000320496"/>
    </source>
</evidence>
<dbReference type="Proteomes" id="UP000320496">
    <property type="component" value="Chromosome"/>
</dbReference>
<gene>
    <name evidence="2" type="ORF">Mal4_55980</name>
</gene>
<dbReference type="AlphaFoldDB" id="A0A517ZFG3"/>
<proteinExistence type="predicted"/>
<evidence type="ECO:0000313" key="2">
    <source>
        <dbReference type="EMBL" id="QDU41233.1"/>
    </source>
</evidence>
<evidence type="ECO:0000256" key="1">
    <source>
        <dbReference type="SAM" id="Coils"/>
    </source>
</evidence>
<accession>A0A517ZFG3</accession>
<organism evidence="2 3">
    <name type="scientific">Maioricimonas rarisocia</name>
    <dbReference type="NCBI Taxonomy" id="2528026"/>
    <lineage>
        <taxon>Bacteria</taxon>
        <taxon>Pseudomonadati</taxon>
        <taxon>Planctomycetota</taxon>
        <taxon>Planctomycetia</taxon>
        <taxon>Planctomycetales</taxon>
        <taxon>Planctomycetaceae</taxon>
        <taxon>Maioricimonas</taxon>
    </lineage>
</organism>
<dbReference type="EMBL" id="CP036275">
    <property type="protein sequence ID" value="QDU41233.1"/>
    <property type="molecule type" value="Genomic_DNA"/>
</dbReference>
<dbReference type="KEGG" id="mri:Mal4_55980"/>
<protein>
    <submittedName>
        <fullName evidence="2">Uncharacterized protein</fullName>
    </submittedName>
</protein>
<dbReference type="RefSeq" id="WP_145372429.1">
    <property type="nucleotide sequence ID" value="NZ_CP036275.1"/>
</dbReference>
<keyword evidence="1" id="KW-0175">Coiled coil</keyword>